<proteinExistence type="predicted"/>
<name>A0A1G5KDB2_9FLAO</name>
<dbReference type="EMBL" id="FMVF01000027">
    <property type="protein sequence ID" value="SCY97969.1"/>
    <property type="molecule type" value="Genomic_DNA"/>
</dbReference>
<dbReference type="AlphaFoldDB" id="A0A1G5KDB2"/>
<organism evidence="1 2">
    <name type="scientific">Flavobacterium caeni</name>
    <dbReference type="NCBI Taxonomy" id="490189"/>
    <lineage>
        <taxon>Bacteria</taxon>
        <taxon>Pseudomonadati</taxon>
        <taxon>Bacteroidota</taxon>
        <taxon>Flavobacteriia</taxon>
        <taxon>Flavobacteriales</taxon>
        <taxon>Flavobacteriaceae</taxon>
        <taxon>Flavobacterium</taxon>
    </lineage>
</organism>
<dbReference type="Proteomes" id="UP000199354">
    <property type="component" value="Unassembled WGS sequence"/>
</dbReference>
<keyword evidence="2" id="KW-1185">Reference proteome</keyword>
<reference evidence="1 2" key="1">
    <citation type="submission" date="2016-10" db="EMBL/GenBank/DDBJ databases">
        <authorList>
            <person name="de Groot N.N."/>
        </authorList>
    </citation>
    <scope>NUCLEOTIDE SEQUENCE [LARGE SCALE GENOMIC DNA]</scope>
    <source>
        <strain evidence="1 2">CGMCC 1.7031</strain>
    </source>
</reference>
<dbReference type="OrthoDB" id="1447243at2"/>
<dbReference type="RefSeq" id="WP_091146928.1">
    <property type="nucleotide sequence ID" value="NZ_FMVF01000027.1"/>
</dbReference>
<gene>
    <name evidence="1" type="ORF">SAMN02927903_03218</name>
</gene>
<evidence type="ECO:0000313" key="1">
    <source>
        <dbReference type="EMBL" id="SCY97969.1"/>
    </source>
</evidence>
<dbReference type="PROSITE" id="PS51257">
    <property type="entry name" value="PROKAR_LIPOPROTEIN"/>
    <property type="match status" value="1"/>
</dbReference>
<sequence length="551" mass="61893">MKTKFLFWTCVIFLFLISCENDDENINQDEEINLKQIKISLVLPNGSTINPNDLTVSTILTEDANVNNSVATVETFDDHATELTFATNSAGNIVLLGYFNPNNTENLTLNSETTAIALIMLHPWTMDLSVEGKEDAISKIKNLPEFNTFKNLVESSIISGNLDPLSATEIINKVATIQVDIFSRFTEYKDPLHFDVDNPKITIKNEKSSTAYGIGLYDSNNTYIKHELLDGIEKFQSTIDLISQNIFNTSGEYSTTSFTTPSNNGNYKLIAKSGLSFDNSKENIVARDENLRILLANAIGLFSTKLKAIVRLRNGVCISEITSLMLNFAQFNDNVLQKYANHQIDGYQFTKQFLLFSIIKYVDIIGVINRCGTNYNVKGTPFLSIMKKLELFSKLESAYNGSAHLTDWIQYDREIEVCFSKNDNQVNSCTPNFSGTWKIQIVTNNCQQMNNYEIEIGSHFQSNGDDYFSLNSISGCYNTAGSWLMYKNNMVTLKIYGMCGGGIYPDTLIFNSVSYNQAENYYYGTFTYESGGYGTYGSEINCSGNMKFVKL</sequence>
<accession>A0A1G5KDB2</accession>
<protein>
    <submittedName>
        <fullName evidence="1">Uncharacterized protein</fullName>
    </submittedName>
</protein>
<evidence type="ECO:0000313" key="2">
    <source>
        <dbReference type="Proteomes" id="UP000199354"/>
    </source>
</evidence>